<evidence type="ECO:0000256" key="2">
    <source>
        <dbReference type="ARBA" id="ARBA00006011"/>
    </source>
</evidence>
<keyword evidence="4" id="KW-0281">Fimbrium</keyword>
<keyword evidence="5" id="KW-0472">Membrane</keyword>
<proteinExistence type="inferred from homology"/>
<dbReference type="PROSITE" id="PS00018">
    <property type="entry name" value="EF_HAND_1"/>
    <property type="match status" value="1"/>
</dbReference>
<dbReference type="InterPro" id="IPR029141">
    <property type="entry name" value="FimA_N"/>
</dbReference>
<comment type="subcellular location">
    <subcellularLocation>
        <location evidence="1">Fimbrium</location>
    </subcellularLocation>
</comment>
<evidence type="ECO:0000256" key="5">
    <source>
        <dbReference type="SAM" id="Phobius"/>
    </source>
</evidence>
<evidence type="ECO:0000256" key="3">
    <source>
        <dbReference type="ARBA" id="ARBA00022729"/>
    </source>
</evidence>
<keyword evidence="5" id="KW-0812">Transmembrane</keyword>
<organism evidence="7 8">
    <name type="scientific">Bacteroides uniformis</name>
    <dbReference type="NCBI Taxonomy" id="820"/>
    <lineage>
        <taxon>Bacteria</taxon>
        <taxon>Pseudomonadati</taxon>
        <taxon>Bacteroidota</taxon>
        <taxon>Bacteroidia</taxon>
        <taxon>Bacteroidales</taxon>
        <taxon>Bacteroidaceae</taxon>
        <taxon>Bacteroides</taxon>
    </lineage>
</organism>
<dbReference type="RefSeq" id="WP_117878711.1">
    <property type="nucleotide sequence ID" value="NZ_JAQNSL010000019.1"/>
</dbReference>
<dbReference type="Pfam" id="PF06321">
    <property type="entry name" value="P_gingi_FimA"/>
    <property type="match status" value="1"/>
</dbReference>
<dbReference type="GO" id="GO:0009289">
    <property type="term" value="C:pilus"/>
    <property type="evidence" value="ECO:0007669"/>
    <property type="project" value="UniProtKB-SubCell"/>
</dbReference>
<comment type="caution">
    <text evidence="7">The sequence shown here is derived from an EMBL/GenBank/DDBJ whole genome shotgun (WGS) entry which is preliminary data.</text>
</comment>
<comment type="similarity">
    <text evidence="2">Belongs to the bacteroidetes fimbrillin superfamily. FimA/Mfa1 family.</text>
</comment>
<dbReference type="EMBL" id="QRVP01000010">
    <property type="protein sequence ID" value="RGS54150.1"/>
    <property type="molecule type" value="Genomic_DNA"/>
</dbReference>
<protein>
    <submittedName>
        <fullName evidence="7">DUF4906 domain-containing protein</fullName>
    </submittedName>
</protein>
<dbReference type="Gene3D" id="2.60.40.2580">
    <property type="match status" value="1"/>
</dbReference>
<keyword evidence="5" id="KW-1133">Transmembrane helix</keyword>
<keyword evidence="3" id="KW-0732">Signal</keyword>
<gene>
    <name evidence="7" type="ORF">DWX87_11710</name>
</gene>
<accession>A0A412JP61</accession>
<evidence type="ECO:0000256" key="4">
    <source>
        <dbReference type="ARBA" id="ARBA00023263"/>
    </source>
</evidence>
<evidence type="ECO:0000259" key="6">
    <source>
        <dbReference type="Pfam" id="PF06321"/>
    </source>
</evidence>
<feature type="transmembrane region" description="Helical" evidence="5">
    <location>
        <begin position="7"/>
        <end position="23"/>
    </location>
</feature>
<feature type="domain" description="Major fimbrial subunit protein N-terminal" evidence="6">
    <location>
        <begin position="46"/>
        <end position="205"/>
    </location>
</feature>
<dbReference type="Proteomes" id="UP000285283">
    <property type="component" value="Unassembled WGS sequence"/>
</dbReference>
<dbReference type="AlphaFoldDB" id="A0A412JP61"/>
<dbReference type="PROSITE" id="PS51257">
    <property type="entry name" value="PROKAR_LIPOPROTEIN"/>
    <property type="match status" value="1"/>
</dbReference>
<dbReference type="InterPro" id="IPR018247">
    <property type="entry name" value="EF_Hand_1_Ca_BS"/>
</dbReference>
<evidence type="ECO:0000313" key="7">
    <source>
        <dbReference type="EMBL" id="RGS54150.1"/>
    </source>
</evidence>
<name>A0A412JP61_BACUN</name>
<reference evidence="7 8" key="1">
    <citation type="submission" date="2018-08" db="EMBL/GenBank/DDBJ databases">
        <title>A genome reference for cultivated species of the human gut microbiota.</title>
        <authorList>
            <person name="Zou Y."/>
            <person name="Xue W."/>
            <person name="Luo G."/>
        </authorList>
    </citation>
    <scope>NUCLEOTIDE SEQUENCE [LARGE SCALE GENOMIC DNA]</scope>
    <source>
        <strain evidence="7 8">AF21-53</strain>
    </source>
</reference>
<evidence type="ECO:0000313" key="8">
    <source>
        <dbReference type="Proteomes" id="UP000285283"/>
    </source>
</evidence>
<evidence type="ECO:0000256" key="1">
    <source>
        <dbReference type="ARBA" id="ARBA00004561"/>
    </source>
</evidence>
<sequence>MNRKLQYIYNLFIAMIVSALAVSCTDDELVKGGDKYEVVPDIPVALSLKIKVADQMEVQTRLAQSDETERTVNKLFVIAFKPSKQSDGAENADASDDEWSVDNSAFYDTEDGLGNPIEVGKPQSVEFSMTTGLRRIYVVGNPQSGVGTLSDDELKNVKTIAALKALYSKLSDNLSVERVYFLMTGQAITKEKSEIVTVYKSGDHQGAIREDYTMALNHVDARITFNIIPAVGVTFEPEAYRVINIPGGTYLFSREKQNSGDNTWDYDGAGYAPSNRLSDFTEKDGKSIFEFYICENRQNPKQKISTESLLEEGTYYALREKQEKKLITGTVEGQKYENGEYVYANAKSTYVELEGTITYKDDDGSEVYAKTTYTIHLGNTGNSNTADWLNDLELVNNYDTERNTHYTYNVKVQSVDQIIVEVEDSKEVNPGAEGDVIVAQGTVKTMDSHYGRLLLTLRKEDIQKGLSWSVTTPFQRGMKVFDTKLPYDGYGLPQTDLSLNDYKWVKFLVNKECRLANGNYVPTNVMAKYPGEQAYDGGGKNNSEAAPIAGGEYIETQFYGHVRLYDINQLLNFLHVEANNGNSDIFERRWNSETFEYEDVVTITAYVDEYIYVYDPRMIYYRQAASVGLPGSGDGIEGVNLELWKETVNGENRMLNFCVEGSKYSEDGESSVARSVYSIAQNPVYTFYNPKHADLKTAWGTEAMMETKFLPIVPDGVSDEDFNSRFSGQNPNGMENGRLNMLNLINARQTVNQLHWTDVLGVVTDVDHQLNSGYESIWYACLLRNRDLDGDDVIDADEIRWYLASVDQLTDLWIGETAIPKAKLYMNDIDASGVEIPIENGETRVHVASSSYHPGTTDKPTNKPSDPWVIWAEESASRGSASYSQTAPGEHFTGIKNFSYRCIRNLGLSLKDIDAVPEDYVTKGSSTHIIGGVTYKEKTIDINPMIDNTIRPSVGTEVLPTNTERDISGNNRPPLTLAILADEGDISYGVYPEEGSIGAERVAKYERVDRPCPIGYRAPNQRELMLMYTTYPDLMTGFTYLTNTTFSGRNTDIGQGVGSTTNRKEAFAYTSGTLQLTTGWGSGKVRCVRDATNNLGGN</sequence>